<organism evidence="1 2">
    <name type="scientific">Ceratodon purpureus</name>
    <name type="common">Fire moss</name>
    <name type="synonym">Dicranum purpureum</name>
    <dbReference type="NCBI Taxonomy" id="3225"/>
    <lineage>
        <taxon>Eukaryota</taxon>
        <taxon>Viridiplantae</taxon>
        <taxon>Streptophyta</taxon>
        <taxon>Embryophyta</taxon>
        <taxon>Bryophyta</taxon>
        <taxon>Bryophytina</taxon>
        <taxon>Bryopsida</taxon>
        <taxon>Dicranidae</taxon>
        <taxon>Pseudoditrichales</taxon>
        <taxon>Ditrichaceae</taxon>
        <taxon>Ceratodon</taxon>
    </lineage>
</organism>
<comment type="caution">
    <text evidence="1">The sequence shown here is derived from an EMBL/GenBank/DDBJ whole genome shotgun (WGS) entry which is preliminary data.</text>
</comment>
<gene>
    <name evidence="1" type="ORF">KC19_VG006900</name>
</gene>
<proteinExistence type="predicted"/>
<sequence length="111" mass="13090">MFTRLFNYLDEKRSISFSCQPPQRAFKVHKTHLIKELEKSVILKYQIDGASNGCQDNLGHHAGQCPFQAHCYFRSPWDNRKTCRQIPVYQTKTYHITISYVVKKQLQTILK</sequence>
<keyword evidence="2" id="KW-1185">Reference proteome</keyword>
<dbReference type="AlphaFoldDB" id="A0A8T0HKP7"/>
<reference evidence="1" key="1">
    <citation type="submission" date="2020-06" db="EMBL/GenBank/DDBJ databases">
        <title>WGS assembly of Ceratodon purpureus strain R40.</title>
        <authorList>
            <person name="Carey S.B."/>
            <person name="Jenkins J."/>
            <person name="Shu S."/>
            <person name="Lovell J.T."/>
            <person name="Sreedasyam A."/>
            <person name="Maumus F."/>
            <person name="Tiley G.P."/>
            <person name="Fernandez-Pozo N."/>
            <person name="Barry K."/>
            <person name="Chen C."/>
            <person name="Wang M."/>
            <person name="Lipzen A."/>
            <person name="Daum C."/>
            <person name="Saski C.A."/>
            <person name="Payton A.C."/>
            <person name="Mcbreen J.C."/>
            <person name="Conrad R.E."/>
            <person name="Kollar L.M."/>
            <person name="Olsson S."/>
            <person name="Huttunen S."/>
            <person name="Landis J.B."/>
            <person name="Wickett N.J."/>
            <person name="Johnson M.G."/>
            <person name="Rensing S.A."/>
            <person name="Grimwood J."/>
            <person name="Schmutz J."/>
            <person name="Mcdaniel S.F."/>
        </authorList>
    </citation>
    <scope>NUCLEOTIDE SEQUENCE</scope>
    <source>
        <strain evidence="1">R40</strain>
    </source>
</reference>
<evidence type="ECO:0000313" key="2">
    <source>
        <dbReference type="Proteomes" id="UP000822688"/>
    </source>
</evidence>
<accession>A0A8T0HKP7</accession>
<protein>
    <submittedName>
        <fullName evidence="1">Uncharacterized protein</fullName>
    </submittedName>
</protein>
<dbReference type="Proteomes" id="UP000822688">
    <property type="component" value="Chromosome V"/>
</dbReference>
<evidence type="ECO:0000313" key="1">
    <source>
        <dbReference type="EMBL" id="KAG0571377.1"/>
    </source>
</evidence>
<dbReference type="EMBL" id="CM026426">
    <property type="protein sequence ID" value="KAG0571377.1"/>
    <property type="molecule type" value="Genomic_DNA"/>
</dbReference>
<name>A0A8T0HKP7_CERPU</name>